<dbReference type="InterPro" id="IPR050792">
    <property type="entry name" value="ADP-ribosylglycohydrolase"/>
</dbReference>
<dbReference type="Proteomes" id="UP001596501">
    <property type="component" value="Unassembled WGS sequence"/>
</dbReference>
<dbReference type="Gene3D" id="1.10.4080.10">
    <property type="entry name" value="ADP-ribosylation/Crystallin J1"/>
    <property type="match status" value="1"/>
</dbReference>
<dbReference type="PANTHER" id="PTHR16222">
    <property type="entry name" value="ADP-RIBOSYLGLYCOHYDROLASE"/>
    <property type="match status" value="1"/>
</dbReference>
<proteinExistence type="predicted"/>
<dbReference type="SUPFAM" id="SSF101478">
    <property type="entry name" value="ADP-ribosylglycohydrolase"/>
    <property type="match status" value="1"/>
</dbReference>
<protein>
    <submittedName>
        <fullName evidence="1">ADP-ribosylglycohydrolase family protein</fullName>
    </submittedName>
</protein>
<dbReference type="RefSeq" id="WP_382223186.1">
    <property type="nucleotide sequence ID" value="NZ_JBHTCA010000006.1"/>
</dbReference>
<keyword evidence="2" id="KW-1185">Reference proteome</keyword>
<accession>A0ABW2QQ56</accession>
<gene>
    <name evidence="1" type="ORF">ACFQPB_11385</name>
</gene>
<evidence type="ECO:0000313" key="2">
    <source>
        <dbReference type="Proteomes" id="UP001596501"/>
    </source>
</evidence>
<dbReference type="PANTHER" id="PTHR16222:SF35">
    <property type="entry name" value="ADP-RIBOSYLGLYCOHYDROLASE"/>
    <property type="match status" value="1"/>
</dbReference>
<dbReference type="InterPro" id="IPR036705">
    <property type="entry name" value="Ribosyl_crysJ1_sf"/>
</dbReference>
<sequence>MDIKNLAQGCLVGAFVGDSAGARLEFLGHRPDDAELDDALAMKGGGVFRVAPGQVTDDGELTLALARALVGEQSYPREKVATNYRAWVASRPFDIGNATSNALGGKVGADVSVSDAVSASAAKHNLDSKANGALMRVSPLGIWSVRCTVEEAIAAARTDALLTHPNLTCQWANAAYVVAIRHLLLNDGDVDGAFAQSRRALDAGADDGAGEVRSWLENAEQGISPACHPLAGFVRIGFTHAFHHLLRETTFADALRQVLSGGGDTDTNACIVGGLVGARVGFAGIPESMSDAVLSCDTAKGRPRPPWLRTRGALALASELIA</sequence>
<dbReference type="EMBL" id="JBHTCA010000006">
    <property type="protein sequence ID" value="MFC7409463.1"/>
    <property type="molecule type" value="Genomic_DNA"/>
</dbReference>
<name>A0ABW2QQ56_9BURK</name>
<dbReference type="Pfam" id="PF03747">
    <property type="entry name" value="ADP_ribosyl_GH"/>
    <property type="match status" value="1"/>
</dbReference>
<comment type="caution">
    <text evidence="1">The sequence shown here is derived from an EMBL/GenBank/DDBJ whole genome shotgun (WGS) entry which is preliminary data.</text>
</comment>
<reference evidence="2" key="1">
    <citation type="journal article" date="2019" name="Int. J. Syst. Evol. Microbiol.">
        <title>The Global Catalogue of Microorganisms (GCM) 10K type strain sequencing project: providing services to taxonomists for standard genome sequencing and annotation.</title>
        <authorList>
            <consortium name="The Broad Institute Genomics Platform"/>
            <consortium name="The Broad Institute Genome Sequencing Center for Infectious Disease"/>
            <person name="Wu L."/>
            <person name="Ma J."/>
        </authorList>
    </citation>
    <scope>NUCLEOTIDE SEQUENCE [LARGE SCALE GENOMIC DNA]</scope>
    <source>
        <strain evidence="2">CGMCC 1.12371</strain>
    </source>
</reference>
<organism evidence="1 2">
    <name type="scientific">Hydrogenophaga atypica</name>
    <dbReference type="NCBI Taxonomy" id="249409"/>
    <lineage>
        <taxon>Bacteria</taxon>
        <taxon>Pseudomonadati</taxon>
        <taxon>Pseudomonadota</taxon>
        <taxon>Betaproteobacteria</taxon>
        <taxon>Burkholderiales</taxon>
        <taxon>Comamonadaceae</taxon>
        <taxon>Hydrogenophaga</taxon>
    </lineage>
</organism>
<dbReference type="InterPro" id="IPR005502">
    <property type="entry name" value="Ribosyl_crysJ1"/>
</dbReference>
<evidence type="ECO:0000313" key="1">
    <source>
        <dbReference type="EMBL" id="MFC7409463.1"/>
    </source>
</evidence>